<dbReference type="EMBL" id="BRLB01000001">
    <property type="protein sequence ID" value="GKX27618.1"/>
    <property type="molecule type" value="Genomic_DNA"/>
</dbReference>
<keyword evidence="5 6" id="KW-0472">Membrane</keyword>
<keyword evidence="3 6" id="KW-0812">Transmembrane</keyword>
<evidence type="ECO:0000256" key="2">
    <source>
        <dbReference type="ARBA" id="ARBA00022475"/>
    </source>
</evidence>
<dbReference type="AlphaFoldDB" id="A0A9W6DDS8"/>
<comment type="subcellular location">
    <subcellularLocation>
        <location evidence="1">Membrane</location>
        <topology evidence="1">Multi-pass membrane protein</topology>
    </subcellularLocation>
</comment>
<feature type="transmembrane region" description="Helical" evidence="6">
    <location>
        <begin position="66"/>
        <end position="84"/>
    </location>
</feature>
<gene>
    <name evidence="7" type="ORF">SH1V18_00980</name>
</gene>
<comment type="caution">
    <text evidence="7">The sequence shown here is derived from an EMBL/GenBank/DDBJ whole genome shotgun (WGS) entry which is preliminary data.</text>
</comment>
<reference evidence="7" key="1">
    <citation type="submission" date="2022-06" db="EMBL/GenBank/DDBJ databases">
        <title>Vallitalea longa sp. nov., an anaerobic bacterium isolated from marine sediment.</title>
        <authorList>
            <person name="Hirano S."/>
            <person name="Terahara T."/>
            <person name="Mori K."/>
            <person name="Hamada M."/>
            <person name="Matsumoto R."/>
            <person name="Kobayashi T."/>
        </authorList>
    </citation>
    <scope>NUCLEOTIDE SEQUENCE</scope>
    <source>
        <strain evidence="7">SH18-1</strain>
    </source>
</reference>
<feature type="transmembrane region" description="Helical" evidence="6">
    <location>
        <begin position="90"/>
        <end position="112"/>
    </location>
</feature>
<dbReference type="PANTHER" id="PTHR34857:SF2">
    <property type="entry name" value="SLL0384 PROTEIN"/>
    <property type="match status" value="1"/>
</dbReference>
<evidence type="ECO:0000313" key="8">
    <source>
        <dbReference type="Proteomes" id="UP001144256"/>
    </source>
</evidence>
<dbReference type="InterPro" id="IPR051611">
    <property type="entry name" value="ECF_transporter_component"/>
</dbReference>
<protein>
    <submittedName>
        <fullName evidence="7">ABC transporter permease</fullName>
    </submittedName>
</protein>
<sequence>MNLMFITSSKKQGLIHIDPRTKLYILLVGNLSVFFAGSIKLEVILACFIIIFGLITGAYRFTFKMSVAYFIILLIQSLSSIYLVKTLKIMLVSFCMFIRKIFPCGMLGGIIISTTKVNEFMAAMNRIHMPRSVVIPLTVMLRYFPMVGEDFGCIKDAMKMRNVSPSIKGFLVTPLQTIECVYVPLMMSASKVADELSAAAVTRGIENPKLRTCVQKIHFTIADVMCTICFTALLVLAIVL</sequence>
<name>A0A9W6DDS8_9FIRM</name>
<evidence type="ECO:0000256" key="5">
    <source>
        <dbReference type="ARBA" id="ARBA00023136"/>
    </source>
</evidence>
<accession>A0A9W6DDS8</accession>
<feature type="transmembrane region" description="Helical" evidence="6">
    <location>
        <begin position="219"/>
        <end position="239"/>
    </location>
</feature>
<evidence type="ECO:0000256" key="4">
    <source>
        <dbReference type="ARBA" id="ARBA00022989"/>
    </source>
</evidence>
<dbReference type="PANTHER" id="PTHR34857">
    <property type="entry name" value="SLL0384 PROTEIN"/>
    <property type="match status" value="1"/>
</dbReference>
<proteinExistence type="predicted"/>
<keyword evidence="8" id="KW-1185">Reference proteome</keyword>
<evidence type="ECO:0000256" key="6">
    <source>
        <dbReference type="SAM" id="Phobius"/>
    </source>
</evidence>
<dbReference type="Proteomes" id="UP001144256">
    <property type="component" value="Unassembled WGS sequence"/>
</dbReference>
<evidence type="ECO:0000313" key="7">
    <source>
        <dbReference type="EMBL" id="GKX27618.1"/>
    </source>
</evidence>
<keyword evidence="2" id="KW-1003">Cell membrane</keyword>
<organism evidence="7 8">
    <name type="scientific">Vallitalea longa</name>
    <dbReference type="NCBI Taxonomy" id="2936439"/>
    <lineage>
        <taxon>Bacteria</taxon>
        <taxon>Bacillati</taxon>
        <taxon>Bacillota</taxon>
        <taxon>Clostridia</taxon>
        <taxon>Lachnospirales</taxon>
        <taxon>Vallitaleaceae</taxon>
        <taxon>Vallitalea</taxon>
    </lineage>
</organism>
<evidence type="ECO:0000256" key="1">
    <source>
        <dbReference type="ARBA" id="ARBA00004141"/>
    </source>
</evidence>
<keyword evidence="4 6" id="KW-1133">Transmembrane helix</keyword>
<dbReference type="CDD" id="cd16914">
    <property type="entry name" value="EcfT"/>
    <property type="match status" value="1"/>
</dbReference>
<dbReference type="Pfam" id="PF02361">
    <property type="entry name" value="CbiQ"/>
    <property type="match status" value="1"/>
</dbReference>
<dbReference type="RefSeq" id="WP_281811086.1">
    <property type="nucleotide sequence ID" value="NZ_BRLB01000001.1"/>
</dbReference>
<dbReference type="GO" id="GO:0005886">
    <property type="term" value="C:plasma membrane"/>
    <property type="evidence" value="ECO:0007669"/>
    <property type="project" value="UniProtKB-ARBA"/>
</dbReference>
<evidence type="ECO:0000256" key="3">
    <source>
        <dbReference type="ARBA" id="ARBA00022692"/>
    </source>
</evidence>
<dbReference type="InterPro" id="IPR003339">
    <property type="entry name" value="ABC/ECF_trnsptr_transmembrane"/>
</dbReference>
<feature type="transmembrane region" description="Helical" evidence="6">
    <location>
        <begin position="43"/>
        <end position="59"/>
    </location>
</feature>